<reference evidence="1 2" key="1">
    <citation type="journal article" date="2015" name="Nature">
        <title>rRNA introns, odd ribosomes, and small enigmatic genomes across a large radiation of phyla.</title>
        <authorList>
            <person name="Brown C.T."/>
            <person name="Hug L.A."/>
            <person name="Thomas B.C."/>
            <person name="Sharon I."/>
            <person name="Castelle C.J."/>
            <person name="Singh A."/>
            <person name="Wilkins M.J."/>
            <person name="Williams K.H."/>
            <person name="Banfield J.F."/>
        </authorList>
    </citation>
    <scope>NUCLEOTIDE SEQUENCE [LARGE SCALE GENOMIC DNA]</scope>
</reference>
<proteinExistence type="predicted"/>
<comment type="caution">
    <text evidence="1">The sequence shown here is derived from an EMBL/GenBank/DDBJ whole genome shotgun (WGS) entry which is preliminary data.</text>
</comment>
<dbReference type="Gene3D" id="1.10.1200.120">
    <property type="entry name" value="Large-conductance mechanosensitive channel, MscL, domain 1"/>
    <property type="match status" value="1"/>
</dbReference>
<dbReference type="EMBL" id="LCDO01000040">
    <property type="protein sequence ID" value="KKS54141.1"/>
    <property type="molecule type" value="Genomic_DNA"/>
</dbReference>
<dbReference type="InterPro" id="IPR036019">
    <property type="entry name" value="MscL_channel"/>
</dbReference>
<accession>A0A0G1C653</accession>
<dbReference type="AlphaFoldDB" id="A0A0G1C653"/>
<evidence type="ECO:0000313" key="2">
    <source>
        <dbReference type="Proteomes" id="UP000034837"/>
    </source>
</evidence>
<evidence type="ECO:0008006" key="3">
    <source>
        <dbReference type="Google" id="ProtNLM"/>
    </source>
</evidence>
<evidence type="ECO:0000313" key="1">
    <source>
        <dbReference type="EMBL" id="KKS54141.1"/>
    </source>
</evidence>
<dbReference type="Proteomes" id="UP000034837">
    <property type="component" value="Unassembled WGS sequence"/>
</dbReference>
<protein>
    <recommendedName>
        <fullName evidence="3">Large-conductance mechanosensitive channel-like protein</fullName>
    </recommendedName>
</protein>
<dbReference type="Pfam" id="PF01741">
    <property type="entry name" value="MscL"/>
    <property type="match status" value="1"/>
</dbReference>
<gene>
    <name evidence="1" type="ORF">UV20_C0040G0012</name>
</gene>
<organism evidence="1 2">
    <name type="scientific">Candidatus Magasanikbacteria bacterium GW2011_GWA2_42_32</name>
    <dbReference type="NCBI Taxonomy" id="1619039"/>
    <lineage>
        <taxon>Bacteria</taxon>
        <taxon>Candidatus Magasanikiibacteriota</taxon>
    </lineage>
</organism>
<dbReference type="InterPro" id="IPR037673">
    <property type="entry name" value="MSC/AndL"/>
</dbReference>
<name>A0A0G1C653_9BACT</name>
<dbReference type="SUPFAM" id="SSF81330">
    <property type="entry name" value="Gated mechanosensitive channel"/>
    <property type="match status" value="1"/>
</dbReference>
<sequence>MEEPNNIKPKHRLGQGLLKFLKEYSVMGMAIGVIIAQAAKDLIDALVKGLFMPFINLFLPQDKFQGFVLTINNNSY</sequence>